<proteinExistence type="inferred from homology"/>
<evidence type="ECO:0000256" key="7">
    <source>
        <dbReference type="ARBA" id="ARBA00022692"/>
    </source>
</evidence>
<accession>A0A9P6RTJ0</accession>
<dbReference type="GO" id="GO:0005789">
    <property type="term" value="C:endoplasmic reticulum membrane"/>
    <property type="evidence" value="ECO:0007669"/>
    <property type="project" value="UniProtKB-SubCell"/>
</dbReference>
<comment type="function">
    <text evidence="14">Transfers mannose from Dol-P-mannose to Ser or Thr residues on proteins.</text>
</comment>
<feature type="transmembrane region" description="Helical" evidence="14">
    <location>
        <begin position="656"/>
        <end position="677"/>
    </location>
</feature>
<evidence type="ECO:0000256" key="9">
    <source>
        <dbReference type="ARBA" id="ARBA00022824"/>
    </source>
</evidence>
<keyword evidence="6 14" id="KW-0808">Transferase</keyword>
<keyword evidence="18" id="KW-1185">Reference proteome</keyword>
<evidence type="ECO:0000313" key="18">
    <source>
        <dbReference type="Proteomes" id="UP000738325"/>
    </source>
</evidence>
<sequence length="850" mass="96181">MSLAVRLWKISWPDEVVSHEAHVGKMVNRYLTGEFAFDVHPPLATLIMAGISFLSRYNGAFAFDEIGDPYPGSVPYASMRLSMALMGALCAPMAYVTLKATGQSVPTAMFASTMIIFDNALTANNRLMNVDAPLMFFVSATTMNWSLLARESHSYFSFKWWAFLLATGISMTGAMSVKLAGVLSVVMVGFFTLSQLYSLAVDESVSAVQWLKHFAARVVAIMVVPFILYTALFQLHFNHQKLQPADLATPQAEYDLGLLSKSFRHTLLPKNSNSSPQDVSWSDIVYGSVVQLQNEDSSSMYLHSFNEMSPEGSKQQQLSGYEYPDINTHWIVIRAGMDDEDQDEIPTRLQYLRNGELMRLRHVSTRNCLHSHSKKSFSSRPDRLLHEVTAYGSPGFDGDYNDWWIIETVDAVTGQLHEEDNEEKVKALETTFRLRHAEIGCYLFATGALLPDPWGLGRQEIACHLEASIRPKSIWRFTMNKHDYLPFDTPVASYKQLTYWQKFWEIHRIMWTHIGLDQSAATVKAAASHPIWWPLGQTMSLAWTGYRRQISFIANPVVWCTGAVGVLAFVGLSVFFILREKRAYIETGLFADLKKFHLRDAGIYFFGWAIYYLPFFLVDRSLLNHHYFPALYYSILLTSSMLAGLSRFFPRSGRLGLFLGLAGMTIWMFSQLSPLTYGSAFYREQCEAIRPWVNPMLAGRQISQQLECTPFVSEAAAVSRQQRIVFSQQRKTHRQEKLSRQSMNRPMPTAPAVPDAFETPSSGMSSSGYNDTKLASEVRKGSQNLYSGMKQQLRVTRPQPKKHSPVLPEKLPPSFQALPMHHLVMVGPQLPPQLRDTIIDVESAQNVYYS</sequence>
<comment type="catalytic activity">
    <reaction evidence="13 14">
        <text>a di-trans,poly-cis-dolichyl beta-D-mannosyl phosphate + L-seryl-[protein] = 3-O-(alpha-D-mannosyl)-L-seryl-[protein] + a di-trans,poly-cis-dolichyl phosphate + H(+)</text>
        <dbReference type="Rhea" id="RHEA:17377"/>
        <dbReference type="Rhea" id="RHEA-COMP:9863"/>
        <dbReference type="Rhea" id="RHEA-COMP:13546"/>
        <dbReference type="Rhea" id="RHEA-COMP:19498"/>
        <dbReference type="Rhea" id="RHEA-COMP:19501"/>
        <dbReference type="ChEBI" id="CHEBI:15378"/>
        <dbReference type="ChEBI" id="CHEBI:29999"/>
        <dbReference type="ChEBI" id="CHEBI:57683"/>
        <dbReference type="ChEBI" id="CHEBI:58211"/>
        <dbReference type="ChEBI" id="CHEBI:137321"/>
        <dbReference type="EC" id="2.4.1.109"/>
    </reaction>
</comment>
<dbReference type="PANTHER" id="PTHR10050">
    <property type="entry name" value="DOLICHYL-PHOSPHATE-MANNOSE--PROTEIN MANNOSYLTRANSFERASE"/>
    <property type="match status" value="1"/>
</dbReference>
<feature type="transmembrane region" description="Helical" evidence="14">
    <location>
        <begin position="160"/>
        <end position="193"/>
    </location>
</feature>
<evidence type="ECO:0000256" key="2">
    <source>
        <dbReference type="ARBA" id="ARBA00004922"/>
    </source>
</evidence>
<dbReference type="PROSITE" id="PS50919">
    <property type="entry name" value="MIR"/>
    <property type="match status" value="3"/>
</dbReference>
<feature type="transmembrane region" description="Helical" evidence="14">
    <location>
        <begin position="630"/>
        <end position="649"/>
    </location>
</feature>
<evidence type="ECO:0000256" key="11">
    <source>
        <dbReference type="ARBA" id="ARBA00023136"/>
    </source>
</evidence>
<evidence type="ECO:0000256" key="15">
    <source>
        <dbReference type="SAM" id="MobiDB-lite"/>
    </source>
</evidence>
<dbReference type="InterPro" id="IPR036300">
    <property type="entry name" value="MIR_dom_sf"/>
</dbReference>
<evidence type="ECO:0000256" key="3">
    <source>
        <dbReference type="ARBA" id="ARBA00007222"/>
    </source>
</evidence>
<dbReference type="Proteomes" id="UP000738325">
    <property type="component" value="Unassembled WGS sequence"/>
</dbReference>
<dbReference type="Pfam" id="PF16192">
    <property type="entry name" value="PMT_4TMC"/>
    <property type="match status" value="1"/>
</dbReference>
<feature type="domain" description="MIR" evidence="16">
    <location>
        <begin position="349"/>
        <end position="409"/>
    </location>
</feature>
<evidence type="ECO:0000256" key="5">
    <source>
        <dbReference type="ARBA" id="ARBA00022676"/>
    </source>
</evidence>
<evidence type="ECO:0000256" key="14">
    <source>
        <dbReference type="RuleBase" id="RU367007"/>
    </source>
</evidence>
<evidence type="ECO:0000313" key="17">
    <source>
        <dbReference type="EMBL" id="KAG0328451.1"/>
    </source>
</evidence>
<organism evidence="17 18">
    <name type="scientific">Dissophora globulifera</name>
    <dbReference type="NCBI Taxonomy" id="979702"/>
    <lineage>
        <taxon>Eukaryota</taxon>
        <taxon>Fungi</taxon>
        <taxon>Fungi incertae sedis</taxon>
        <taxon>Mucoromycota</taxon>
        <taxon>Mortierellomycotina</taxon>
        <taxon>Mortierellomycetes</taxon>
        <taxon>Mortierellales</taxon>
        <taxon>Mortierellaceae</taxon>
        <taxon>Dissophora</taxon>
    </lineage>
</organism>
<comment type="pathway">
    <text evidence="2 14">Protein modification; protein glycosylation.</text>
</comment>
<gene>
    <name evidence="17" type="ORF">BGZ99_005316</name>
</gene>
<keyword evidence="5 14" id="KW-0328">Glycosyltransferase</keyword>
<keyword evidence="10 14" id="KW-1133">Transmembrane helix</keyword>
<protein>
    <recommendedName>
        <fullName evidence="4 14">Dolichyl-phosphate-mannose--protein mannosyltransferase</fullName>
        <ecNumber evidence="4 14">2.4.1.109</ecNumber>
    </recommendedName>
</protein>
<dbReference type="InterPro" id="IPR032421">
    <property type="entry name" value="PMT_4TMC"/>
</dbReference>
<dbReference type="EC" id="2.4.1.109" evidence="4 14"/>
<feature type="region of interest" description="Disordered" evidence="15">
    <location>
        <begin position="728"/>
        <end position="747"/>
    </location>
</feature>
<feature type="transmembrane region" description="Helical" evidence="14">
    <location>
        <begin position="214"/>
        <end position="237"/>
    </location>
</feature>
<evidence type="ECO:0000256" key="10">
    <source>
        <dbReference type="ARBA" id="ARBA00022989"/>
    </source>
</evidence>
<dbReference type="GO" id="GO:0004169">
    <property type="term" value="F:dolichyl-phosphate-mannose-protein mannosyltransferase activity"/>
    <property type="evidence" value="ECO:0007669"/>
    <property type="project" value="UniProtKB-UniRule"/>
</dbReference>
<dbReference type="InterPro" id="IPR003342">
    <property type="entry name" value="ArnT-like_N"/>
</dbReference>
<dbReference type="SUPFAM" id="SSF82109">
    <property type="entry name" value="MIR domain"/>
    <property type="match status" value="1"/>
</dbReference>
<comment type="caution">
    <text evidence="17">The sequence shown here is derived from an EMBL/GenBank/DDBJ whole genome shotgun (WGS) entry which is preliminary data.</text>
</comment>
<dbReference type="Gene3D" id="2.80.10.50">
    <property type="match status" value="1"/>
</dbReference>
<feature type="domain" description="MIR" evidence="16">
    <location>
        <begin position="422"/>
        <end position="480"/>
    </location>
</feature>
<dbReference type="OrthoDB" id="292747at2759"/>
<reference evidence="17" key="1">
    <citation type="journal article" date="2020" name="Fungal Divers.">
        <title>Resolving the Mortierellaceae phylogeny through synthesis of multi-gene phylogenetics and phylogenomics.</title>
        <authorList>
            <person name="Vandepol N."/>
            <person name="Liber J."/>
            <person name="Desiro A."/>
            <person name="Na H."/>
            <person name="Kennedy M."/>
            <person name="Barry K."/>
            <person name="Grigoriev I.V."/>
            <person name="Miller A.N."/>
            <person name="O'Donnell K."/>
            <person name="Stajich J.E."/>
            <person name="Bonito G."/>
        </authorList>
    </citation>
    <scope>NUCLEOTIDE SEQUENCE</scope>
    <source>
        <strain evidence="17">REB-010B</strain>
    </source>
</reference>
<dbReference type="Pfam" id="PF02815">
    <property type="entry name" value="MIR"/>
    <property type="match status" value="1"/>
</dbReference>
<evidence type="ECO:0000256" key="4">
    <source>
        <dbReference type="ARBA" id="ARBA00012839"/>
    </source>
</evidence>
<keyword evidence="7 14" id="KW-0812">Transmembrane</keyword>
<feature type="transmembrane region" description="Helical" evidence="14">
    <location>
        <begin position="598"/>
        <end position="618"/>
    </location>
</feature>
<evidence type="ECO:0000256" key="8">
    <source>
        <dbReference type="ARBA" id="ARBA00022737"/>
    </source>
</evidence>
<evidence type="ECO:0000259" key="16">
    <source>
        <dbReference type="PROSITE" id="PS50919"/>
    </source>
</evidence>
<feature type="transmembrane region" description="Helical" evidence="14">
    <location>
        <begin position="104"/>
        <end position="123"/>
    </location>
</feature>
<comment type="catalytic activity">
    <reaction evidence="12 14">
        <text>a di-trans,poly-cis-dolichyl beta-D-mannosyl phosphate + L-threonyl-[protein] = 3-O-(alpha-D-mannosyl)-L-threonyl-[protein] + a di-trans,poly-cis-dolichyl phosphate + H(+)</text>
        <dbReference type="Rhea" id="RHEA:53396"/>
        <dbReference type="Rhea" id="RHEA-COMP:11060"/>
        <dbReference type="Rhea" id="RHEA-COMP:13547"/>
        <dbReference type="Rhea" id="RHEA-COMP:19498"/>
        <dbReference type="Rhea" id="RHEA-COMP:19501"/>
        <dbReference type="ChEBI" id="CHEBI:15378"/>
        <dbReference type="ChEBI" id="CHEBI:30013"/>
        <dbReference type="ChEBI" id="CHEBI:57683"/>
        <dbReference type="ChEBI" id="CHEBI:58211"/>
        <dbReference type="ChEBI" id="CHEBI:137323"/>
        <dbReference type="EC" id="2.4.1.109"/>
    </reaction>
</comment>
<keyword evidence="8" id="KW-0677">Repeat</keyword>
<evidence type="ECO:0000256" key="1">
    <source>
        <dbReference type="ARBA" id="ARBA00004477"/>
    </source>
</evidence>
<name>A0A9P6RTJ0_9FUNG</name>
<keyword evidence="9 14" id="KW-0256">Endoplasmic reticulum</keyword>
<feature type="transmembrane region" description="Helical" evidence="14">
    <location>
        <begin position="130"/>
        <end position="148"/>
    </location>
</feature>
<feature type="transmembrane region" description="Helical" evidence="14">
    <location>
        <begin position="556"/>
        <end position="578"/>
    </location>
</feature>
<feature type="domain" description="MIR" evidence="16">
    <location>
        <begin position="281"/>
        <end position="335"/>
    </location>
</feature>
<dbReference type="EMBL" id="JAAAIP010000034">
    <property type="protein sequence ID" value="KAG0328451.1"/>
    <property type="molecule type" value="Genomic_DNA"/>
</dbReference>
<dbReference type="SMART" id="SM00472">
    <property type="entry name" value="MIR"/>
    <property type="match status" value="3"/>
</dbReference>
<keyword evidence="11 14" id="KW-0472">Membrane</keyword>
<dbReference type="InterPro" id="IPR016093">
    <property type="entry name" value="MIR_motif"/>
</dbReference>
<evidence type="ECO:0000256" key="12">
    <source>
        <dbReference type="ARBA" id="ARBA00045085"/>
    </source>
</evidence>
<dbReference type="PANTHER" id="PTHR10050:SF46">
    <property type="entry name" value="PROTEIN O-MANNOSYL-TRANSFERASE 2"/>
    <property type="match status" value="1"/>
</dbReference>
<dbReference type="AlphaFoldDB" id="A0A9P6RTJ0"/>
<comment type="similarity">
    <text evidence="3 14">Belongs to the glycosyltransferase 39 family.</text>
</comment>
<evidence type="ECO:0000256" key="6">
    <source>
        <dbReference type="ARBA" id="ARBA00022679"/>
    </source>
</evidence>
<dbReference type="Pfam" id="PF02366">
    <property type="entry name" value="PMT"/>
    <property type="match status" value="1"/>
</dbReference>
<evidence type="ECO:0000256" key="13">
    <source>
        <dbReference type="ARBA" id="ARBA00045102"/>
    </source>
</evidence>
<dbReference type="InterPro" id="IPR027005">
    <property type="entry name" value="PMT-like"/>
</dbReference>
<comment type="subcellular location">
    <subcellularLocation>
        <location evidence="1 14">Endoplasmic reticulum membrane</location>
        <topology evidence="1 14">Multi-pass membrane protein</topology>
    </subcellularLocation>
</comment>